<dbReference type="EMBL" id="JAIWOZ010000002">
    <property type="protein sequence ID" value="KAH6608785.1"/>
    <property type="molecule type" value="Genomic_DNA"/>
</dbReference>
<proteinExistence type="predicted"/>
<sequence>MTSSALQSLVYGATGTARVDRGFFYSARAASYSGATALEELPLALYAAASERREHEDPNPLANGDVPRTLDSSLLLLYSTVGTRLYPCFPRPGLAYPEIQ</sequence>
<name>A0A9P8QNS5_9HYPO</name>
<evidence type="ECO:0000313" key="2">
    <source>
        <dbReference type="Proteomes" id="UP000827724"/>
    </source>
</evidence>
<comment type="caution">
    <text evidence="1">The sequence shown here is derived from an EMBL/GenBank/DDBJ whole genome shotgun (WGS) entry which is preliminary data.</text>
</comment>
<keyword evidence="2" id="KW-1185">Reference proteome</keyword>
<reference evidence="1" key="1">
    <citation type="submission" date="2021-08" db="EMBL/GenBank/DDBJ databases">
        <title>Chromosome-Level Trichoderma cornu-damae using Hi-C Data.</title>
        <authorList>
            <person name="Kim C.S."/>
        </authorList>
    </citation>
    <scope>NUCLEOTIDE SEQUENCE</scope>
    <source>
        <strain evidence="1">KA19-0412C</strain>
    </source>
</reference>
<gene>
    <name evidence="1" type="ORF">Trco_002131</name>
</gene>
<organism evidence="1 2">
    <name type="scientific">Trichoderma cornu-damae</name>
    <dbReference type="NCBI Taxonomy" id="654480"/>
    <lineage>
        <taxon>Eukaryota</taxon>
        <taxon>Fungi</taxon>
        <taxon>Dikarya</taxon>
        <taxon>Ascomycota</taxon>
        <taxon>Pezizomycotina</taxon>
        <taxon>Sordariomycetes</taxon>
        <taxon>Hypocreomycetidae</taxon>
        <taxon>Hypocreales</taxon>
        <taxon>Hypocreaceae</taxon>
        <taxon>Trichoderma</taxon>
    </lineage>
</organism>
<evidence type="ECO:0000313" key="1">
    <source>
        <dbReference type="EMBL" id="KAH6608785.1"/>
    </source>
</evidence>
<dbReference type="AlphaFoldDB" id="A0A9P8QNS5"/>
<protein>
    <submittedName>
        <fullName evidence="1">Uncharacterized protein</fullName>
    </submittedName>
</protein>
<accession>A0A9P8QNS5</accession>
<dbReference type="Proteomes" id="UP000827724">
    <property type="component" value="Unassembled WGS sequence"/>
</dbReference>